<dbReference type="PANTHER" id="PTHR36966:SF1">
    <property type="entry name" value="REP-ASSOCIATED TYROSINE TRANSPOSASE"/>
    <property type="match status" value="1"/>
</dbReference>
<name>A0ABS3SNN0_9FLAO</name>
<dbReference type="InterPro" id="IPR052715">
    <property type="entry name" value="RAYT_transposase"/>
</dbReference>
<evidence type="ECO:0000313" key="2">
    <source>
        <dbReference type="EMBL" id="MBO3097319.1"/>
    </source>
</evidence>
<proteinExistence type="predicted"/>
<dbReference type="Gene3D" id="3.30.70.1290">
    <property type="entry name" value="Transposase IS200-like"/>
    <property type="match status" value="1"/>
</dbReference>
<evidence type="ECO:0000313" key="3">
    <source>
        <dbReference type="Proteomes" id="UP000681315"/>
    </source>
</evidence>
<feature type="domain" description="Transposase IS200-like" evidence="1">
    <location>
        <begin position="15"/>
        <end position="174"/>
    </location>
</feature>
<dbReference type="EMBL" id="JAGEVG010000003">
    <property type="protein sequence ID" value="MBO3097319.1"/>
    <property type="molecule type" value="Genomic_DNA"/>
</dbReference>
<gene>
    <name evidence="2" type="ORF">J4051_03500</name>
</gene>
<organism evidence="2 3">
    <name type="scientific">Gelidibacter pelagius</name>
    <dbReference type="NCBI Taxonomy" id="2819985"/>
    <lineage>
        <taxon>Bacteria</taxon>
        <taxon>Pseudomonadati</taxon>
        <taxon>Bacteroidota</taxon>
        <taxon>Flavobacteriia</taxon>
        <taxon>Flavobacteriales</taxon>
        <taxon>Flavobacteriaceae</taxon>
        <taxon>Gelidibacter</taxon>
    </lineage>
</organism>
<dbReference type="SMART" id="SM01321">
    <property type="entry name" value="Y1_Tnp"/>
    <property type="match status" value="1"/>
</dbReference>
<dbReference type="InterPro" id="IPR036515">
    <property type="entry name" value="Transposase_17_sf"/>
</dbReference>
<comment type="caution">
    <text evidence="2">The sequence shown here is derived from an EMBL/GenBank/DDBJ whole genome shotgun (WGS) entry which is preliminary data.</text>
</comment>
<evidence type="ECO:0000259" key="1">
    <source>
        <dbReference type="SMART" id="SM01321"/>
    </source>
</evidence>
<sequence length="187" mass="21956">MKNRKRNRLKGYDYSRDNLYFVTICVQNMVCCLGRVVEGTGHDLSVRELSVGSENHDKLVSKESKKKMELNEYGLIVQNQINWLEAQYPYVLVHNYVIMPNHVHLIIEIDRLRIEHLSIKIKSLSSLIGAFKTTSSKMIHLAGFEDFAWKRSFHDHIIRQQKSYKNISNYIDANPEKWHQDGFFSNI</sequence>
<reference evidence="2 3" key="1">
    <citation type="submission" date="2021-03" db="EMBL/GenBank/DDBJ databases">
        <title>Gelidibacter sp. nov., isolated from costal sediment.</title>
        <authorList>
            <person name="Lun K.-Y."/>
        </authorList>
    </citation>
    <scope>NUCLEOTIDE SEQUENCE [LARGE SCALE GENOMIC DNA]</scope>
    <source>
        <strain evidence="2 3">DF109</strain>
    </source>
</reference>
<dbReference type="PANTHER" id="PTHR36966">
    <property type="entry name" value="REP-ASSOCIATED TYROSINE TRANSPOSASE"/>
    <property type="match status" value="1"/>
</dbReference>
<keyword evidence="3" id="KW-1185">Reference proteome</keyword>
<dbReference type="SUPFAM" id="SSF143422">
    <property type="entry name" value="Transposase IS200-like"/>
    <property type="match status" value="1"/>
</dbReference>
<protein>
    <submittedName>
        <fullName evidence="2">Transposase</fullName>
    </submittedName>
</protein>
<dbReference type="InterPro" id="IPR002686">
    <property type="entry name" value="Transposase_17"/>
</dbReference>
<dbReference type="RefSeq" id="WP_208232477.1">
    <property type="nucleotide sequence ID" value="NZ_JAGEVG010000003.1"/>
</dbReference>
<dbReference type="Proteomes" id="UP000681315">
    <property type="component" value="Unassembled WGS sequence"/>
</dbReference>
<accession>A0ABS3SNN0</accession>